<protein>
    <submittedName>
        <fullName evidence="1">Uncharacterized protein</fullName>
    </submittedName>
</protein>
<sequence>MILATVSPIPRHLERAEADARFRLTTGHDFLGVYFHWLCHSGHLYCGHARMLQSTGLYEYPADDIVSWYWGGSASNGQEAKHGRWINK</sequence>
<name>A0A8X6W5X3_TRICX</name>
<gene>
    <name evidence="1" type="ORF">TNCV_4720281</name>
</gene>
<organism evidence="1 2">
    <name type="scientific">Trichonephila clavipes</name>
    <name type="common">Golden silk orbweaver</name>
    <name type="synonym">Nephila clavipes</name>
    <dbReference type="NCBI Taxonomy" id="2585209"/>
    <lineage>
        <taxon>Eukaryota</taxon>
        <taxon>Metazoa</taxon>
        <taxon>Ecdysozoa</taxon>
        <taxon>Arthropoda</taxon>
        <taxon>Chelicerata</taxon>
        <taxon>Arachnida</taxon>
        <taxon>Araneae</taxon>
        <taxon>Araneomorphae</taxon>
        <taxon>Entelegynae</taxon>
        <taxon>Araneoidea</taxon>
        <taxon>Nephilidae</taxon>
        <taxon>Trichonephila</taxon>
    </lineage>
</organism>
<dbReference type="EMBL" id="BMAU01021387">
    <property type="protein sequence ID" value="GFY28897.1"/>
    <property type="molecule type" value="Genomic_DNA"/>
</dbReference>
<reference evidence="1" key="1">
    <citation type="submission" date="2020-08" db="EMBL/GenBank/DDBJ databases">
        <title>Multicomponent nature underlies the extraordinary mechanical properties of spider dragline silk.</title>
        <authorList>
            <person name="Kono N."/>
            <person name="Nakamura H."/>
            <person name="Mori M."/>
            <person name="Yoshida Y."/>
            <person name="Ohtoshi R."/>
            <person name="Malay A.D."/>
            <person name="Moran D.A.P."/>
            <person name="Tomita M."/>
            <person name="Numata K."/>
            <person name="Arakawa K."/>
        </authorList>
    </citation>
    <scope>NUCLEOTIDE SEQUENCE</scope>
</reference>
<evidence type="ECO:0000313" key="1">
    <source>
        <dbReference type="EMBL" id="GFY28897.1"/>
    </source>
</evidence>
<dbReference type="Proteomes" id="UP000887159">
    <property type="component" value="Unassembled WGS sequence"/>
</dbReference>
<proteinExistence type="predicted"/>
<evidence type="ECO:0000313" key="2">
    <source>
        <dbReference type="Proteomes" id="UP000887159"/>
    </source>
</evidence>
<comment type="caution">
    <text evidence="1">The sequence shown here is derived from an EMBL/GenBank/DDBJ whole genome shotgun (WGS) entry which is preliminary data.</text>
</comment>
<keyword evidence="2" id="KW-1185">Reference proteome</keyword>
<accession>A0A8X6W5X3</accession>
<dbReference type="AlphaFoldDB" id="A0A8X6W5X3"/>